<dbReference type="AlphaFoldDB" id="A0A4Z2GL66"/>
<dbReference type="PANTHER" id="PTHR16027">
    <property type="entry name" value="DILUTE DOMAIN-CONTAINING PROTEIN YPR089W"/>
    <property type="match status" value="1"/>
</dbReference>
<dbReference type="GO" id="GO:0005911">
    <property type="term" value="C:cell-cell junction"/>
    <property type="evidence" value="ECO:0007669"/>
    <property type="project" value="TreeGrafter"/>
</dbReference>
<reference evidence="2 3" key="1">
    <citation type="submission" date="2019-03" db="EMBL/GenBank/DDBJ databases">
        <title>First draft genome of Liparis tanakae, snailfish: a comprehensive survey of snailfish specific genes.</title>
        <authorList>
            <person name="Kim W."/>
            <person name="Song I."/>
            <person name="Jeong J.-H."/>
            <person name="Kim D."/>
            <person name="Kim S."/>
            <person name="Ryu S."/>
            <person name="Song J.Y."/>
            <person name="Lee S.K."/>
        </authorList>
    </citation>
    <scope>NUCLEOTIDE SEQUENCE [LARGE SCALE GENOMIC DNA]</scope>
    <source>
        <tissue evidence="2">Muscle</tissue>
    </source>
</reference>
<evidence type="ECO:0000259" key="1">
    <source>
        <dbReference type="PROSITE" id="PS51126"/>
    </source>
</evidence>
<dbReference type="GO" id="GO:0035024">
    <property type="term" value="P:negative regulation of Rho protein signal transduction"/>
    <property type="evidence" value="ECO:0007669"/>
    <property type="project" value="TreeGrafter"/>
</dbReference>
<proteinExistence type="predicted"/>
<accession>A0A4Z2GL66</accession>
<organism evidence="2 3">
    <name type="scientific">Liparis tanakae</name>
    <name type="common">Tanaka's snailfish</name>
    <dbReference type="NCBI Taxonomy" id="230148"/>
    <lineage>
        <taxon>Eukaryota</taxon>
        <taxon>Metazoa</taxon>
        <taxon>Chordata</taxon>
        <taxon>Craniata</taxon>
        <taxon>Vertebrata</taxon>
        <taxon>Euteleostomi</taxon>
        <taxon>Actinopterygii</taxon>
        <taxon>Neopterygii</taxon>
        <taxon>Teleostei</taxon>
        <taxon>Neoteleostei</taxon>
        <taxon>Acanthomorphata</taxon>
        <taxon>Eupercaria</taxon>
        <taxon>Perciformes</taxon>
        <taxon>Cottioidei</taxon>
        <taxon>Cottales</taxon>
        <taxon>Liparidae</taxon>
        <taxon>Liparis</taxon>
    </lineage>
</organism>
<evidence type="ECO:0000313" key="3">
    <source>
        <dbReference type="Proteomes" id="UP000314294"/>
    </source>
</evidence>
<dbReference type="Pfam" id="PF01843">
    <property type="entry name" value="DIL"/>
    <property type="match status" value="1"/>
</dbReference>
<feature type="domain" description="Dilute" evidence="1">
    <location>
        <begin position="1"/>
        <end position="211"/>
    </location>
</feature>
<comment type="caution">
    <text evidence="2">The sequence shown here is derived from an EMBL/GenBank/DDBJ whole genome shotgun (WGS) entry which is preliminary data.</text>
</comment>
<name>A0A4Z2GL66_9TELE</name>
<dbReference type="InterPro" id="IPR002710">
    <property type="entry name" value="Dilute_dom"/>
</dbReference>
<dbReference type="PROSITE" id="PS51126">
    <property type="entry name" value="DILUTE"/>
    <property type="match status" value="1"/>
</dbReference>
<protein>
    <submittedName>
        <fullName evidence="2">Ras-interacting protein 1</fullName>
    </submittedName>
</protein>
<dbReference type="EMBL" id="SRLO01000501">
    <property type="protein sequence ID" value="TNN53951.1"/>
    <property type="molecule type" value="Genomic_DNA"/>
</dbReference>
<dbReference type="OrthoDB" id="3908708at2759"/>
<dbReference type="InterPro" id="IPR052072">
    <property type="entry name" value="Vascular_dev_regulator"/>
</dbReference>
<gene>
    <name evidence="2" type="primary">RASIP1_2</name>
    <name evidence="2" type="ORF">EYF80_035849</name>
</gene>
<dbReference type="GO" id="GO:0051020">
    <property type="term" value="F:GTPase binding"/>
    <property type="evidence" value="ECO:0007669"/>
    <property type="project" value="TreeGrafter"/>
</dbReference>
<keyword evidence="3" id="KW-1185">Reference proteome</keyword>
<dbReference type="SMART" id="SM01132">
    <property type="entry name" value="DIL"/>
    <property type="match status" value="1"/>
</dbReference>
<dbReference type="GO" id="GO:0001525">
    <property type="term" value="P:angiogenesis"/>
    <property type="evidence" value="ECO:0007669"/>
    <property type="project" value="TreeGrafter"/>
</dbReference>
<dbReference type="Proteomes" id="UP000314294">
    <property type="component" value="Unassembled WGS sequence"/>
</dbReference>
<sequence>MLAFQQCVYYITKLLYPILPALLDCNPFGETAESARVRAEGGLQVPGEIRHLTDVLTETWEMLRDCQLHPEISSQLIGYLFYFINASLFNSLMERGSEPGFYQWAGGVRMRANLDLLLDWAHAAGLGELASEHTHTLASAINVLATPRKNLLQTSWVSLRSDYPALSPAQLNHLLSLYSPASPCRHTWTPSGPDAAAAHQTADILESFDTHHPLVLPDEGYQFLLGGQVTDAPLREQLDKLKEFMDAVSDSRSDEVTATEEQDVRAFGFLHTGL</sequence>
<dbReference type="PANTHER" id="PTHR16027:SF4">
    <property type="entry name" value="RAS-INTERACTING PROTEIN 1"/>
    <property type="match status" value="1"/>
</dbReference>
<evidence type="ECO:0000313" key="2">
    <source>
        <dbReference type="EMBL" id="TNN53951.1"/>
    </source>
</evidence>